<comment type="caution">
    <text evidence="1">The sequence shown here is derived from an EMBL/GenBank/DDBJ whole genome shotgun (WGS) entry which is preliminary data.</text>
</comment>
<accession>A0AAJ2MWH4</accession>
<sequence>MNIPAPPNDLVTLLSAFPKTTLPSSLPLFHGGAFAPGTPLSEIAHGMWFSTDSDLATQYARYGSAGTPTFLLEVMAHRELSVIVLPNAPLTVLSKHYVPYLPHHAEMHRDLAESFKAMAVDGMAFTDPSLHAAGFTEVFLAGIQHLTSVVSHDRVEAADPF</sequence>
<dbReference type="Proteomes" id="UP001251948">
    <property type="component" value="Unassembled WGS sequence"/>
</dbReference>
<dbReference type="EMBL" id="JAVSKO010000007">
    <property type="protein sequence ID" value="MDT3469812.1"/>
    <property type="molecule type" value="Genomic_DNA"/>
</dbReference>
<gene>
    <name evidence="1" type="ORF">ROV92_17655</name>
</gene>
<proteinExistence type="predicted"/>
<reference evidence="1" key="1">
    <citation type="submission" date="2023-07" db="EMBL/GenBank/DDBJ databases">
        <title>Comparative genomics of clinical Stenotrophomonas maltophilia isolates reveals regions of diversity which correlate with colonization and persistence in vivo.</title>
        <authorList>
            <person name="Mcdaniel M.S."/>
            <person name="Swords W.E."/>
            <person name="Sumpter N.A."/>
            <person name="Lindgren N.R."/>
            <person name="Billiot C.E."/>
        </authorList>
    </citation>
    <scope>NUCLEOTIDE SEQUENCE</scope>
    <source>
        <strain evidence="1">Ism4</strain>
    </source>
</reference>
<protein>
    <submittedName>
        <fullName evidence="1">Uncharacterized protein</fullName>
    </submittedName>
</protein>
<evidence type="ECO:0000313" key="1">
    <source>
        <dbReference type="EMBL" id="MDT3469812.1"/>
    </source>
</evidence>
<dbReference type="RefSeq" id="WP_308307817.1">
    <property type="nucleotide sequence ID" value="NZ_JAVSKO010000007.1"/>
</dbReference>
<name>A0AAJ2MWH4_STEMA</name>
<dbReference type="AlphaFoldDB" id="A0AAJ2MWH4"/>
<evidence type="ECO:0000313" key="2">
    <source>
        <dbReference type="Proteomes" id="UP001251948"/>
    </source>
</evidence>
<organism evidence="1 2">
    <name type="scientific">Stenotrophomonas maltophilia</name>
    <name type="common">Pseudomonas maltophilia</name>
    <name type="synonym">Xanthomonas maltophilia</name>
    <dbReference type="NCBI Taxonomy" id="40324"/>
    <lineage>
        <taxon>Bacteria</taxon>
        <taxon>Pseudomonadati</taxon>
        <taxon>Pseudomonadota</taxon>
        <taxon>Gammaproteobacteria</taxon>
        <taxon>Lysobacterales</taxon>
        <taxon>Lysobacteraceae</taxon>
        <taxon>Stenotrophomonas</taxon>
        <taxon>Stenotrophomonas maltophilia group</taxon>
    </lineage>
</organism>